<evidence type="ECO:0000313" key="3">
    <source>
        <dbReference type="Proteomes" id="UP001057998"/>
    </source>
</evidence>
<reference evidence="2" key="1">
    <citation type="submission" date="2022-07" db="EMBL/GenBank/DDBJ databases">
        <title>Genome sequencing of Photobacterium atrarenae GJH2-4.</title>
        <authorList>
            <person name="Park S.-J."/>
        </authorList>
    </citation>
    <scope>NUCLEOTIDE SEQUENCE</scope>
    <source>
        <strain evidence="2">GJH2-4</strain>
    </source>
</reference>
<dbReference type="RefSeq" id="WP_255390159.1">
    <property type="nucleotide sequence ID" value="NZ_CP101508.1"/>
</dbReference>
<dbReference type="InterPro" id="IPR036249">
    <property type="entry name" value="Thioredoxin-like_sf"/>
</dbReference>
<dbReference type="SUPFAM" id="SSF52833">
    <property type="entry name" value="Thioredoxin-like"/>
    <property type="match status" value="1"/>
</dbReference>
<dbReference type="Pfam" id="PF01323">
    <property type="entry name" value="DSBA"/>
    <property type="match status" value="1"/>
</dbReference>
<name>A0ABY5GJ93_9GAMM</name>
<dbReference type="EMBL" id="CP101508">
    <property type="protein sequence ID" value="UTV28840.1"/>
    <property type="molecule type" value="Genomic_DNA"/>
</dbReference>
<evidence type="ECO:0000259" key="1">
    <source>
        <dbReference type="Pfam" id="PF01323"/>
    </source>
</evidence>
<feature type="domain" description="DSBA-like thioredoxin" evidence="1">
    <location>
        <begin position="3"/>
        <end position="183"/>
    </location>
</feature>
<proteinExistence type="predicted"/>
<dbReference type="Proteomes" id="UP001057998">
    <property type="component" value="Chromosome 1"/>
</dbReference>
<protein>
    <submittedName>
        <fullName evidence="2">DsbA family protein</fullName>
    </submittedName>
</protein>
<organism evidence="2 3">
    <name type="scientific">Photobacterium atrarenae</name>
    <dbReference type="NCBI Taxonomy" id="865757"/>
    <lineage>
        <taxon>Bacteria</taxon>
        <taxon>Pseudomonadati</taxon>
        <taxon>Pseudomonadota</taxon>
        <taxon>Gammaproteobacteria</taxon>
        <taxon>Vibrionales</taxon>
        <taxon>Vibrionaceae</taxon>
        <taxon>Photobacterium</taxon>
    </lineage>
</organism>
<accession>A0ABY5GJ93</accession>
<gene>
    <name evidence="2" type="ORF">NNL38_06280</name>
</gene>
<dbReference type="PANTHER" id="PTHR13887:SF51">
    <property type="entry name" value="DSBA FAMILY PROTEIN"/>
    <property type="match status" value="1"/>
</dbReference>
<dbReference type="Gene3D" id="3.40.30.10">
    <property type="entry name" value="Glutaredoxin"/>
    <property type="match status" value="1"/>
</dbReference>
<dbReference type="InterPro" id="IPR001853">
    <property type="entry name" value="DSBA-like_thioredoxin_dom"/>
</dbReference>
<evidence type="ECO:0000313" key="2">
    <source>
        <dbReference type="EMBL" id="UTV28840.1"/>
    </source>
</evidence>
<sequence length="215" mass="23483">MVTVHYFFDPMCGWCYGASSLMAQLSQRDGVSLVLHPGGMVANRAIDDSFRQHILQHDQQISRQTGAVFGDAYVARIQSAVPVVLDSYLTAQAILAAEAVGGDPFEMLHAIQLGHYHQGLAVNQLDTLAALAGSIGLDEAAWRAAMATNEAQLHETITQTRALMSQHQVSGYPTVMIETAAGWQKVPTSSFYGDFPRWESFWEQVLGEAEADVSR</sequence>
<dbReference type="PANTHER" id="PTHR13887">
    <property type="entry name" value="GLUTATHIONE S-TRANSFERASE KAPPA"/>
    <property type="match status" value="1"/>
</dbReference>
<keyword evidence="3" id="KW-1185">Reference proteome</keyword>
<dbReference type="CDD" id="cd03025">
    <property type="entry name" value="DsbA_FrnE_like"/>
    <property type="match status" value="1"/>
</dbReference>